<reference evidence="14" key="1">
    <citation type="submission" date="2019-09" db="EMBL/GenBank/DDBJ databases">
        <title>Draft genome information of white flower Hibiscus syriacus.</title>
        <authorList>
            <person name="Kim Y.-M."/>
        </authorList>
    </citation>
    <scope>NUCLEOTIDE SEQUENCE [LARGE SCALE GENOMIC DNA]</scope>
    <source>
        <strain evidence="14">YM2019G1</strain>
    </source>
</reference>
<evidence type="ECO:0000256" key="10">
    <source>
        <dbReference type="ARBA" id="ARBA00023316"/>
    </source>
</evidence>
<dbReference type="Proteomes" id="UP000436088">
    <property type="component" value="Unassembled WGS sequence"/>
</dbReference>
<feature type="region of interest" description="Disordered" evidence="13">
    <location>
        <begin position="54"/>
        <end position="136"/>
    </location>
</feature>
<protein>
    <recommendedName>
        <fullName evidence="12">Glycosyltransferases</fullName>
        <ecNumber evidence="12">2.4.-.-</ecNumber>
    </recommendedName>
</protein>
<organism evidence="14 15">
    <name type="scientific">Hibiscus syriacus</name>
    <name type="common">Rose of Sharon</name>
    <dbReference type="NCBI Taxonomy" id="106335"/>
    <lineage>
        <taxon>Eukaryota</taxon>
        <taxon>Viridiplantae</taxon>
        <taxon>Streptophyta</taxon>
        <taxon>Embryophyta</taxon>
        <taxon>Tracheophyta</taxon>
        <taxon>Spermatophyta</taxon>
        <taxon>Magnoliopsida</taxon>
        <taxon>eudicotyledons</taxon>
        <taxon>Gunneridae</taxon>
        <taxon>Pentapetalae</taxon>
        <taxon>rosids</taxon>
        <taxon>malvids</taxon>
        <taxon>Malvales</taxon>
        <taxon>Malvaceae</taxon>
        <taxon>Malvoideae</taxon>
        <taxon>Hibiscus</taxon>
    </lineage>
</organism>
<comment type="subcellular location">
    <subcellularLocation>
        <location evidence="1 12">Golgi apparatus membrane</location>
        <topology evidence="1 12">Single-pass type II membrane protein</topology>
    </subcellularLocation>
</comment>
<dbReference type="Pfam" id="PF03360">
    <property type="entry name" value="Glyco_transf_43"/>
    <property type="match status" value="1"/>
</dbReference>
<keyword evidence="4" id="KW-0812">Transmembrane</keyword>
<dbReference type="SUPFAM" id="SSF53448">
    <property type="entry name" value="Nucleotide-diphospho-sugar transferases"/>
    <property type="match status" value="1"/>
</dbReference>
<dbReference type="GO" id="GO:0042285">
    <property type="term" value="F:xylosyltransferase activity"/>
    <property type="evidence" value="ECO:0007669"/>
    <property type="project" value="TreeGrafter"/>
</dbReference>
<dbReference type="GO" id="GO:0009834">
    <property type="term" value="P:plant-type secondary cell wall biogenesis"/>
    <property type="evidence" value="ECO:0007669"/>
    <property type="project" value="TreeGrafter"/>
</dbReference>
<evidence type="ECO:0000256" key="2">
    <source>
        <dbReference type="ARBA" id="ARBA00007706"/>
    </source>
</evidence>
<keyword evidence="7 12" id="KW-0333">Golgi apparatus</keyword>
<keyword evidence="15" id="KW-1185">Reference proteome</keyword>
<evidence type="ECO:0000256" key="9">
    <source>
        <dbReference type="ARBA" id="ARBA00023180"/>
    </source>
</evidence>
<evidence type="ECO:0000256" key="1">
    <source>
        <dbReference type="ARBA" id="ARBA00004323"/>
    </source>
</evidence>
<dbReference type="EC" id="2.4.-.-" evidence="12"/>
<evidence type="ECO:0000256" key="12">
    <source>
        <dbReference type="RuleBase" id="RU363127"/>
    </source>
</evidence>
<evidence type="ECO:0000256" key="8">
    <source>
        <dbReference type="ARBA" id="ARBA00023136"/>
    </source>
</evidence>
<comment type="caution">
    <text evidence="14">The sequence shown here is derived from an EMBL/GenBank/DDBJ whole genome shotgun (WGS) entry which is preliminary data.</text>
</comment>
<evidence type="ECO:0000256" key="6">
    <source>
        <dbReference type="ARBA" id="ARBA00022989"/>
    </source>
</evidence>
<evidence type="ECO:0000256" key="3">
    <source>
        <dbReference type="ARBA" id="ARBA00022679"/>
    </source>
</evidence>
<keyword evidence="8" id="KW-0472">Membrane</keyword>
<gene>
    <name evidence="14" type="ORF">F3Y22_tig00017808pilonHSYRG00107</name>
</gene>
<dbReference type="GO" id="GO:0010417">
    <property type="term" value="P:glucuronoxylan biosynthetic process"/>
    <property type="evidence" value="ECO:0007669"/>
    <property type="project" value="TreeGrafter"/>
</dbReference>
<dbReference type="Gene3D" id="3.90.550.10">
    <property type="entry name" value="Spore Coat Polysaccharide Biosynthesis Protein SpsA, Chain A"/>
    <property type="match status" value="1"/>
</dbReference>
<name>A0A6A3BW32_HIBSY</name>
<feature type="site" description="Interaction with galactose moiety of substrate glycoprotein" evidence="11">
    <location>
        <position position="434"/>
    </location>
</feature>
<feature type="compositionally biased region" description="Basic and acidic residues" evidence="13">
    <location>
        <begin position="82"/>
        <end position="109"/>
    </location>
</feature>
<dbReference type="PANTHER" id="PTHR10896:SF59">
    <property type="entry name" value="BETA-1,4-XYLOSYLTRANSFERASE IRX9"/>
    <property type="match status" value="1"/>
</dbReference>
<keyword evidence="10 12" id="KW-0961">Cell wall biogenesis/degradation</keyword>
<keyword evidence="9" id="KW-0325">Glycoprotein</keyword>
<dbReference type="PANTHER" id="PTHR10896">
    <property type="entry name" value="GALACTOSYLGALACTOSYLXYLOSYLPROTEIN 3-BETA-GLUCURONOSYLTRANSFERASE BETA-1,3-GLUCURONYLTRANSFERASE"/>
    <property type="match status" value="1"/>
</dbReference>
<evidence type="ECO:0000256" key="5">
    <source>
        <dbReference type="ARBA" id="ARBA00022968"/>
    </source>
</evidence>
<accession>A0A6A3BW32</accession>
<evidence type="ECO:0000256" key="13">
    <source>
        <dbReference type="SAM" id="MobiDB-lite"/>
    </source>
</evidence>
<dbReference type="GO" id="GO:0071555">
    <property type="term" value="P:cell wall organization"/>
    <property type="evidence" value="ECO:0007669"/>
    <property type="project" value="UniProtKB-KW"/>
</dbReference>
<evidence type="ECO:0000256" key="4">
    <source>
        <dbReference type="ARBA" id="ARBA00022692"/>
    </source>
</evidence>
<keyword evidence="5 12" id="KW-0735">Signal-anchor</keyword>
<dbReference type="GO" id="GO:0000139">
    <property type="term" value="C:Golgi membrane"/>
    <property type="evidence" value="ECO:0007669"/>
    <property type="project" value="UniProtKB-SubCell"/>
</dbReference>
<evidence type="ECO:0000256" key="11">
    <source>
        <dbReference type="PIRSR" id="PIRSR605027-4"/>
    </source>
</evidence>
<sequence length="519" mass="59671">MDHYLTIQKWKSNFFADGASVSSTAVWIHISGLPIEYFDEGHKVDQCPTRQLENIQKEGTQETQTTTEKISSNENQGGNRFEALREEKINEDKDVDDNCKDQHMREEGKTQVNSPLEKDHTQVTQPTSSTGMKTLRNKKTVITQKQGRQDNISKAKFFKEEGSNADCLDRIIKFRVHRDRCNLIDSGWTANKFTWVTVLPRHYSDHHPIMIDTDLAVNIDKERRPFLFEDFWLTHPDFKEIFSTAWNNKETLVRHVIDFFSSLFEHREVGIFTGFAPTGKDSLFSSHLVATNNQSQISPQPVNQSVTAVVHSSNVNPSLRAKIPFPEKSNELDSSKQVDNDVVHEVKLLSRRLLIVFTPSSTKDRFQDHEAELNHQRNVALKHIEHHKLSGIVHFAGLSNVYDLHFFQELRQIQLFETWPMVVLSANKRNVVMEGPLCDSSQVIGWHLRKKNNQTDADTESETKPLIDISSFAFNSSILWDPERWGRPTSGKGTSQTSKYSLNKALHIENKEYPLLYTL</sequence>
<dbReference type="AlphaFoldDB" id="A0A6A3BW32"/>
<dbReference type="EMBL" id="VEPZ02000666">
    <property type="protein sequence ID" value="KAE8720953.1"/>
    <property type="molecule type" value="Genomic_DNA"/>
</dbReference>
<comment type="similarity">
    <text evidence="2 12">Belongs to the glycosyltransferase 43 family.</text>
</comment>
<dbReference type="InterPro" id="IPR029044">
    <property type="entry name" value="Nucleotide-diphossugar_trans"/>
</dbReference>
<evidence type="ECO:0000313" key="15">
    <source>
        <dbReference type="Proteomes" id="UP000436088"/>
    </source>
</evidence>
<feature type="compositionally biased region" description="Polar residues" evidence="13">
    <location>
        <begin position="122"/>
        <end position="132"/>
    </location>
</feature>
<feature type="compositionally biased region" description="Polar residues" evidence="13">
    <location>
        <begin position="69"/>
        <end position="78"/>
    </location>
</feature>
<dbReference type="GO" id="GO:0015018">
    <property type="term" value="F:galactosylgalactosylxylosylprotein 3-beta-glucuronosyltransferase activity"/>
    <property type="evidence" value="ECO:0007669"/>
    <property type="project" value="InterPro"/>
</dbReference>
<keyword evidence="6" id="KW-1133">Transmembrane helix</keyword>
<dbReference type="InterPro" id="IPR005027">
    <property type="entry name" value="Glyco_trans_43"/>
</dbReference>
<keyword evidence="3 12" id="KW-0808">Transferase</keyword>
<proteinExistence type="inferred from homology"/>
<evidence type="ECO:0000256" key="7">
    <source>
        <dbReference type="ARBA" id="ARBA00023034"/>
    </source>
</evidence>
<comment type="function">
    <text evidence="12">Involved in the synthesis of glucuronoxylan hemicellulose in secondary cell walls.</text>
</comment>
<evidence type="ECO:0000313" key="14">
    <source>
        <dbReference type="EMBL" id="KAE8720953.1"/>
    </source>
</evidence>